<feature type="region of interest" description="Disordered" evidence="1">
    <location>
        <begin position="236"/>
        <end position="693"/>
    </location>
</feature>
<dbReference type="EMBL" id="MSZU01000111">
    <property type="protein sequence ID" value="OMP83214.1"/>
    <property type="molecule type" value="Genomic_DNA"/>
</dbReference>
<feature type="compositionally biased region" description="Basic residues" evidence="1">
    <location>
        <begin position="949"/>
        <end position="958"/>
    </location>
</feature>
<feature type="compositionally biased region" description="Basic and acidic residues" evidence="1">
    <location>
        <begin position="436"/>
        <end position="449"/>
    </location>
</feature>
<feature type="compositionally biased region" description="Acidic residues" evidence="1">
    <location>
        <begin position="608"/>
        <end position="622"/>
    </location>
</feature>
<dbReference type="Proteomes" id="UP000190776">
    <property type="component" value="Unassembled WGS sequence"/>
</dbReference>
<feature type="compositionally biased region" description="Polar residues" evidence="1">
    <location>
        <begin position="718"/>
        <end position="727"/>
    </location>
</feature>
<feature type="region of interest" description="Disordered" evidence="1">
    <location>
        <begin position="708"/>
        <end position="967"/>
    </location>
</feature>
<proteinExistence type="predicted"/>
<evidence type="ECO:0008006" key="4">
    <source>
        <dbReference type="Google" id="ProtNLM"/>
    </source>
</evidence>
<dbReference type="OrthoDB" id="74412at2759"/>
<dbReference type="InterPro" id="IPR029006">
    <property type="entry name" value="ADF-H/Gelsolin-like_dom_sf"/>
</dbReference>
<feature type="compositionally biased region" description="Polar residues" evidence="1">
    <location>
        <begin position="761"/>
        <end position="775"/>
    </location>
</feature>
<accession>A0A1S8B740</accession>
<feature type="compositionally biased region" description="Basic and acidic residues" evidence="1">
    <location>
        <begin position="360"/>
        <end position="371"/>
    </location>
</feature>
<feature type="compositionally biased region" description="Low complexity" evidence="1">
    <location>
        <begin position="482"/>
        <end position="494"/>
    </location>
</feature>
<evidence type="ECO:0000313" key="2">
    <source>
        <dbReference type="EMBL" id="OMP83214.1"/>
    </source>
</evidence>
<feature type="compositionally biased region" description="Low complexity" evidence="1">
    <location>
        <begin position="526"/>
        <end position="540"/>
    </location>
</feature>
<feature type="compositionally biased region" description="Basic and acidic residues" evidence="1">
    <location>
        <begin position="236"/>
        <end position="246"/>
    </location>
</feature>
<protein>
    <recommendedName>
        <fullName evidence="4">Gpi-anchored cell surface glycoprotein</fullName>
    </recommendedName>
</protein>
<reference evidence="2 3" key="1">
    <citation type="submission" date="2017-01" db="EMBL/GenBank/DDBJ databases">
        <title>Draft genome sequence of Diplodia seriata F98.1, a fungal species involved in grapevine trunk diseases.</title>
        <authorList>
            <person name="Robert-Siegwald G."/>
            <person name="Vallet J."/>
            <person name="Abou-Mansour E."/>
            <person name="Xu J."/>
            <person name="Rey P."/>
            <person name="Bertsch C."/>
            <person name="Rego C."/>
            <person name="Larignon P."/>
            <person name="Fontaine F."/>
            <person name="Lebrun M.-H."/>
        </authorList>
    </citation>
    <scope>NUCLEOTIDE SEQUENCE [LARGE SCALE GENOMIC DNA]</scope>
    <source>
        <strain evidence="2 3">F98.1</strain>
    </source>
</reference>
<organism evidence="2 3">
    <name type="scientific">Diplodia seriata</name>
    <dbReference type="NCBI Taxonomy" id="420778"/>
    <lineage>
        <taxon>Eukaryota</taxon>
        <taxon>Fungi</taxon>
        <taxon>Dikarya</taxon>
        <taxon>Ascomycota</taxon>
        <taxon>Pezizomycotina</taxon>
        <taxon>Dothideomycetes</taxon>
        <taxon>Dothideomycetes incertae sedis</taxon>
        <taxon>Botryosphaeriales</taxon>
        <taxon>Botryosphaeriaceae</taxon>
        <taxon>Diplodia</taxon>
    </lineage>
</organism>
<dbReference type="AlphaFoldDB" id="A0A1S8B740"/>
<evidence type="ECO:0000313" key="3">
    <source>
        <dbReference type="Proteomes" id="UP000190776"/>
    </source>
</evidence>
<feature type="compositionally biased region" description="Polar residues" evidence="1">
    <location>
        <begin position="878"/>
        <end position="894"/>
    </location>
</feature>
<sequence>MSLNGLDDAPVTEAYQSALAEAGGWFLLKYASRDAVEIFNFGAGGLSETRAALLEYDEKSPLYGFLLFRRRKVLLKYVPEGTSRLLQARVTVHFTEIEEKFAPHDSVFSFSTPQELSDHALSAANSLHTAVPSTSASSTSSKKKLDGIHEDAEDSQGASGKGEGAALERIETAASTAKVEVTPDTASIRSRPFSPTGYEERRPGTPGTSGGDASSVIASPRGYAQSVRSFKSLNHFDHQHYDDPNRRSSSQTARADIDFSYLYKPKVKLGPRPTQEPLSHTTESKSAKLPASLKAAVRSKGSSSRPKSRDSSTVPSIGLPPPPPVPTISEMPTTTPVRPTSSTGAKSSSNSVKSPGITPEKQRLMRAIELRKKQKAAQLARQKSREKQDDPDATAGAEEKVDSAEETAPEAAPVEGDDIASHRETTSSTDSGSTLKPDEAPETPDHTKADSGVQLMISGAGDEEDARPPTPVASSPISVQESSNPSSTRPSSISDGGERKEGLDADEQAEVALPHDGAAETSLGLPSAAEPAPARASGAEHPNWDVSSSPDRGATGEHQTAAAKGPEASEDFTTALPSSSSLPERRSTTKSKRRVPVDPIRVEPGAESSDDDCDYLSDDSLMEELQSATVEEAKPMSVSKSPIMSIFPRRKSQASTLSTKSAEHRVNSNPLSMYRTVTPTRLSPSPESQLGVGQLGVGQRSFSASYASEAQRDASLLKKSNVSSGISQRIKALAEKSSKDGTPVTLPKVGYTPERGAISIAQRSNSFRASHSSGADKQLKRLSKSSFISVPPLERPMSKGENSSESIQAVYNKDANNKTESVTVTARIVRSPQTPGQELEDSPLDLQQSPITIDHNKADDTAAPPSIVIPSAAEEPTLSPTSGDASPAQQSTAHLESPAQALPRSSSESSWRSFGRRRSEATSPPPMPRSQSVTSLDSTVTEEGEEKKKGNRASRLLKRMSNSLTTSKKSLNQMMSSAVQEEAPQPIEEKKESQPGVEIGDLNVQFPDTLLWKRRWVEIDVQGNIVLTLSKANDVRCSSWKAATPRADQTLQQSKGITKRYHLSEFSAPFAPDQEREEMPNSVMLDFHDGRTLQCACESAPGQTRVLSLLKEAHLSWTQ</sequence>
<feature type="compositionally biased region" description="Low complexity" evidence="1">
    <location>
        <begin position="332"/>
        <end position="356"/>
    </location>
</feature>
<name>A0A1S8B740_9PEZI</name>
<feature type="compositionally biased region" description="Polar residues" evidence="1">
    <location>
        <begin position="800"/>
        <end position="809"/>
    </location>
</feature>
<feature type="compositionally biased region" description="Low complexity" evidence="1">
    <location>
        <begin position="904"/>
        <end position="913"/>
    </location>
</feature>
<dbReference type="STRING" id="420778.A0A1S8B740"/>
<gene>
    <name evidence="2" type="ORF">BK809_0004595</name>
</gene>
<feature type="region of interest" description="Disordered" evidence="1">
    <location>
        <begin position="128"/>
        <end position="217"/>
    </location>
</feature>
<feature type="compositionally biased region" description="Polar residues" evidence="1">
    <location>
        <begin position="667"/>
        <end position="688"/>
    </location>
</feature>
<feature type="compositionally biased region" description="Low complexity" evidence="1">
    <location>
        <begin position="287"/>
        <end position="305"/>
    </location>
</feature>
<feature type="compositionally biased region" description="Low complexity" evidence="1">
    <location>
        <begin position="862"/>
        <end position="873"/>
    </location>
</feature>
<dbReference type="SUPFAM" id="SSF55753">
    <property type="entry name" value="Actin depolymerizing proteins"/>
    <property type="match status" value="1"/>
</dbReference>
<feature type="compositionally biased region" description="Polar residues" evidence="1">
    <location>
        <begin position="929"/>
        <end position="941"/>
    </location>
</feature>
<comment type="caution">
    <text evidence="2">The sequence shown here is derived from an EMBL/GenBank/DDBJ whole genome shotgun (WGS) entry which is preliminary data.</text>
</comment>
<feature type="compositionally biased region" description="Polar residues" evidence="1">
    <location>
        <begin position="472"/>
        <end position="481"/>
    </location>
</feature>
<dbReference type="Gene3D" id="3.40.20.10">
    <property type="entry name" value="Severin"/>
    <property type="match status" value="1"/>
</dbReference>
<evidence type="ECO:0000256" key="1">
    <source>
        <dbReference type="SAM" id="MobiDB-lite"/>
    </source>
</evidence>